<dbReference type="AlphaFoldDB" id="A0A2A9NR19"/>
<evidence type="ECO:0000256" key="1">
    <source>
        <dbReference type="SAM" id="Coils"/>
    </source>
</evidence>
<feature type="region of interest" description="Disordered" evidence="2">
    <location>
        <begin position="22"/>
        <end position="126"/>
    </location>
</feature>
<sequence>MENKTVIIDRANDDIEARQRFESFKLGKGLPSGFTGHRPTHSRSHSRNVSISSLSSLPTQVSKSCNSISDENSISSLSSSPPGASIPNPKRNSHHRRRSSVSTRRESAEMMGVSLPELPPSLSEDNVNLGEKDSIRRRALWALEGKPDVSFSKVEIPELSTPQMEKLNSDFRASSSSCFIDLISNTSLASKPSFPPSPGGVSNLLGSKRDSFKLLAASSSTKDQLHTLVEEEEEEEEQIIRSPTASSRTEPLVVSEEPVEPVKPVYAGIRPASLNLRPLALTPENLSITCQGSPLVSSTGTRNGLRSLSLSSTTFDESPNLPTSSDVRWRPLLHSRALHVGCESTSSASLAGDENKPARRSSISYKTTSSGVATNLAGLPTPEVTPTFKDRRFSFSEALKNTGSEDEFFPGYPSQARPLSASEQHFLVKSHNALLARITDLEKALSMRRSSSGTHSRGNSRPVSLASDFSLSSEQTNSSIGEPNDEMLQLIADLKAERDEYKRDIDGWRNRVKDLDDKLAVMVKRVETERREAWIARSRVGILEVEKTALEQKLQGYENSFTSLQGEKSTLKAENEKLHEEVSHLTAQLSHVKKRWETQYDLEQIQQRRDTVVDTCSHKEEDNTISGYEDEDSDISFQTSSSIDSLDISPSGSIERDRIHDSSCLPSFSNTHATRHSLSKAWTFPTAVQPSTDLDTEPDVDKFFGCLENIDDELEPLMPRSPSEYDYEKSKGLFSEALKAYNTDNDSPFVFPGGPEGEKEIEDTVHIPGKLETVLEEEEEAEQRASSDDEEDMFGEAGGICIMLTPAQEEEEEDDDEYHKKDALFDSGPPVLPPLNFDYEADDVPSAISFNFDCFDIQDLQSAESRSPTPKAAFTASPHYPSSIPRLKSEYPSTVTKDKLVEGLPRQSGDPFSTPPTKRGGRLPSLIPQPVSSPSPSQAVLYFYPYTPSPTREASAWS</sequence>
<name>A0A2A9NR19_9AGAR</name>
<proteinExistence type="predicted"/>
<accession>A0A2A9NR19</accession>
<feature type="coiled-coil region" evidence="1">
    <location>
        <begin position="484"/>
        <end position="595"/>
    </location>
</feature>
<evidence type="ECO:0000313" key="3">
    <source>
        <dbReference type="EMBL" id="PFH52558.1"/>
    </source>
</evidence>
<dbReference type="STRING" id="703135.A0A2A9NR19"/>
<dbReference type="EMBL" id="KZ301978">
    <property type="protein sequence ID" value="PFH52558.1"/>
    <property type="molecule type" value="Genomic_DNA"/>
</dbReference>
<evidence type="ECO:0000256" key="2">
    <source>
        <dbReference type="SAM" id="MobiDB-lite"/>
    </source>
</evidence>
<keyword evidence="4" id="KW-1185">Reference proteome</keyword>
<feature type="compositionally biased region" description="Polar residues" evidence="2">
    <location>
        <begin position="448"/>
        <end position="481"/>
    </location>
</feature>
<keyword evidence="1" id="KW-0175">Coiled coil</keyword>
<feature type="region of interest" description="Disordered" evidence="2">
    <location>
        <begin position="862"/>
        <end position="936"/>
    </location>
</feature>
<feature type="region of interest" description="Disordered" evidence="2">
    <location>
        <begin position="447"/>
        <end position="482"/>
    </location>
</feature>
<dbReference type="Gene3D" id="1.10.287.1490">
    <property type="match status" value="1"/>
</dbReference>
<protein>
    <submittedName>
        <fullName evidence="3">Uncharacterized protein</fullName>
    </submittedName>
</protein>
<feature type="region of interest" description="Disordered" evidence="2">
    <location>
        <begin position="346"/>
        <end position="366"/>
    </location>
</feature>
<dbReference type="Proteomes" id="UP000242287">
    <property type="component" value="Unassembled WGS sequence"/>
</dbReference>
<evidence type="ECO:0000313" key="4">
    <source>
        <dbReference type="Proteomes" id="UP000242287"/>
    </source>
</evidence>
<feature type="compositionally biased region" description="Low complexity" evidence="2">
    <location>
        <begin position="47"/>
        <end position="87"/>
    </location>
</feature>
<feature type="region of interest" description="Disordered" evidence="2">
    <location>
        <begin position="229"/>
        <end position="256"/>
    </location>
</feature>
<reference evidence="3 4" key="1">
    <citation type="submission" date="2014-02" db="EMBL/GenBank/DDBJ databases">
        <title>Transposable element dynamics among asymbiotic and ectomycorrhizal Amanita fungi.</title>
        <authorList>
            <consortium name="DOE Joint Genome Institute"/>
            <person name="Hess J."/>
            <person name="Skrede I."/>
            <person name="Wolfe B."/>
            <person name="LaButti K."/>
            <person name="Ohm R.A."/>
            <person name="Grigoriev I.V."/>
            <person name="Pringle A."/>
        </authorList>
    </citation>
    <scope>NUCLEOTIDE SEQUENCE [LARGE SCALE GENOMIC DNA]</scope>
    <source>
        <strain evidence="3 4">SKay4041</strain>
    </source>
</reference>
<gene>
    <name evidence="3" type="ORF">AMATHDRAFT_46113</name>
</gene>
<feature type="compositionally biased region" description="Low complexity" evidence="2">
    <location>
        <begin position="923"/>
        <end position="936"/>
    </location>
</feature>
<dbReference type="OrthoDB" id="2528184at2759"/>
<organism evidence="3 4">
    <name type="scientific">Amanita thiersii Skay4041</name>
    <dbReference type="NCBI Taxonomy" id="703135"/>
    <lineage>
        <taxon>Eukaryota</taxon>
        <taxon>Fungi</taxon>
        <taxon>Dikarya</taxon>
        <taxon>Basidiomycota</taxon>
        <taxon>Agaricomycotina</taxon>
        <taxon>Agaricomycetes</taxon>
        <taxon>Agaricomycetidae</taxon>
        <taxon>Agaricales</taxon>
        <taxon>Pluteineae</taxon>
        <taxon>Amanitaceae</taxon>
        <taxon>Amanita</taxon>
    </lineage>
</organism>